<dbReference type="GO" id="GO:0008168">
    <property type="term" value="F:methyltransferase activity"/>
    <property type="evidence" value="ECO:0007669"/>
    <property type="project" value="UniProtKB-KW"/>
</dbReference>
<dbReference type="InterPro" id="IPR012327">
    <property type="entry name" value="MeTrfase_D12"/>
</dbReference>
<dbReference type="RefSeq" id="WP_350413647.1">
    <property type="nucleotide sequence ID" value="NZ_JBEOKT010000018.1"/>
</dbReference>
<gene>
    <name evidence="6" type="ORF">ABS362_16085</name>
</gene>
<proteinExistence type="predicted"/>
<evidence type="ECO:0000313" key="6">
    <source>
        <dbReference type="EMBL" id="MER2999072.1"/>
    </source>
</evidence>
<dbReference type="EMBL" id="JBEOKT010000018">
    <property type="protein sequence ID" value="MER2999072.1"/>
    <property type="molecule type" value="Genomic_DNA"/>
</dbReference>
<organism evidence="6 7">
    <name type="scientific">Pontibacter populi</name>
    <dbReference type="NCBI Taxonomy" id="890055"/>
    <lineage>
        <taxon>Bacteria</taxon>
        <taxon>Pseudomonadati</taxon>
        <taxon>Bacteroidota</taxon>
        <taxon>Cytophagia</taxon>
        <taxon>Cytophagales</taxon>
        <taxon>Hymenobacteraceae</taxon>
        <taxon>Pontibacter</taxon>
    </lineage>
</organism>
<reference evidence="6 7" key="1">
    <citation type="submission" date="2024-06" db="EMBL/GenBank/DDBJ databases">
        <title>Pontibacter populi HYL7-15.</title>
        <authorList>
            <person name="Kim M.K."/>
        </authorList>
    </citation>
    <scope>NUCLEOTIDE SEQUENCE [LARGE SCALE GENOMIC DNA]</scope>
    <source>
        <strain evidence="6 7">HYL7-15</strain>
    </source>
</reference>
<dbReference type="Pfam" id="PF02086">
    <property type="entry name" value="MethyltransfD12"/>
    <property type="match status" value="1"/>
</dbReference>
<evidence type="ECO:0000256" key="5">
    <source>
        <dbReference type="ARBA" id="ARBA00047942"/>
    </source>
</evidence>
<evidence type="ECO:0000256" key="1">
    <source>
        <dbReference type="ARBA" id="ARBA00011900"/>
    </source>
</evidence>
<name>A0ABV1RYG3_9BACT</name>
<dbReference type="PRINTS" id="PR00505">
    <property type="entry name" value="D12N6MTFRASE"/>
</dbReference>
<keyword evidence="4" id="KW-0949">S-adenosyl-L-methionine</keyword>
<dbReference type="GO" id="GO:0032259">
    <property type="term" value="P:methylation"/>
    <property type="evidence" value="ECO:0007669"/>
    <property type="project" value="UniProtKB-KW"/>
</dbReference>
<keyword evidence="7" id="KW-1185">Reference proteome</keyword>
<evidence type="ECO:0000256" key="3">
    <source>
        <dbReference type="ARBA" id="ARBA00022679"/>
    </source>
</evidence>
<keyword evidence="3" id="KW-0808">Transferase</keyword>
<dbReference type="SUPFAM" id="SSF53335">
    <property type="entry name" value="S-adenosyl-L-methionine-dependent methyltransferases"/>
    <property type="match status" value="1"/>
</dbReference>
<evidence type="ECO:0000256" key="4">
    <source>
        <dbReference type="ARBA" id="ARBA00022691"/>
    </source>
</evidence>
<sequence>MGFRYIGSKDKLSDIIISEIKSINNEACRVIDLMAGTGLFSLALKESNYCVTAVDVMTYSFHHLNVHLNLVEAPDFNGINSVESIINSKPINLFGVRNYDIILSYLNSLKPVKGYFYQEFSPEGTPSNTSKPRKYFTSKNAAKIDAIRGEIKRLKSANTITDIEHSLLLHDLIMAVNDVANIAGTYGHYLSKFVKRAEAPIELYPSTFSGVGRTTDHKIYRGYAEEVSKHIEGDVCYIDPPYIKRQYAANYHILETLAREDEPEAIGDSGLRPWRDQYSNFCSKVKIRDSFDQILTNINCQDILISYSEDGLLPIDDLVSFLQNYGSVIKKDIQYKRFKSNDSKKAAKLNEFLIHLHKN</sequence>
<comment type="caution">
    <text evidence="6">The sequence shown here is derived from an EMBL/GenBank/DDBJ whole genome shotgun (WGS) entry which is preliminary data.</text>
</comment>
<accession>A0ABV1RYG3</accession>
<dbReference type="Proteomes" id="UP001476807">
    <property type="component" value="Unassembled WGS sequence"/>
</dbReference>
<evidence type="ECO:0000256" key="2">
    <source>
        <dbReference type="ARBA" id="ARBA00022603"/>
    </source>
</evidence>
<evidence type="ECO:0000313" key="7">
    <source>
        <dbReference type="Proteomes" id="UP001476807"/>
    </source>
</evidence>
<dbReference type="InterPro" id="IPR029063">
    <property type="entry name" value="SAM-dependent_MTases_sf"/>
</dbReference>
<dbReference type="InterPro" id="IPR002052">
    <property type="entry name" value="DNA_methylase_N6_adenine_CS"/>
</dbReference>
<dbReference type="EC" id="2.1.1.72" evidence="1"/>
<comment type="catalytic activity">
    <reaction evidence="5">
        <text>a 2'-deoxyadenosine in DNA + S-adenosyl-L-methionine = an N(6)-methyl-2'-deoxyadenosine in DNA + S-adenosyl-L-homocysteine + H(+)</text>
        <dbReference type="Rhea" id="RHEA:15197"/>
        <dbReference type="Rhea" id="RHEA-COMP:12418"/>
        <dbReference type="Rhea" id="RHEA-COMP:12419"/>
        <dbReference type="ChEBI" id="CHEBI:15378"/>
        <dbReference type="ChEBI" id="CHEBI:57856"/>
        <dbReference type="ChEBI" id="CHEBI:59789"/>
        <dbReference type="ChEBI" id="CHEBI:90615"/>
        <dbReference type="ChEBI" id="CHEBI:90616"/>
        <dbReference type="EC" id="2.1.1.72"/>
    </reaction>
</comment>
<keyword evidence="2 6" id="KW-0489">Methyltransferase</keyword>
<protein>
    <recommendedName>
        <fullName evidence="1">site-specific DNA-methyltransferase (adenine-specific)</fullName>
        <ecNumber evidence="1">2.1.1.72</ecNumber>
    </recommendedName>
</protein>
<dbReference type="PROSITE" id="PS00092">
    <property type="entry name" value="N6_MTASE"/>
    <property type="match status" value="1"/>
</dbReference>